<name>A0A673XE91_SALTR</name>
<reference evidence="1" key="1">
    <citation type="submission" date="2025-08" db="UniProtKB">
        <authorList>
            <consortium name="Ensembl"/>
        </authorList>
    </citation>
    <scope>IDENTIFICATION</scope>
</reference>
<dbReference type="InParanoid" id="A0A673XE91"/>
<dbReference type="Proteomes" id="UP000472277">
    <property type="component" value="Chromosome 18"/>
</dbReference>
<dbReference type="GeneTree" id="ENSGT00990000211523"/>
<dbReference type="GO" id="GO:0005740">
    <property type="term" value="C:mitochondrial envelope"/>
    <property type="evidence" value="ECO:0007669"/>
    <property type="project" value="InterPro"/>
</dbReference>
<sequence length="157" mass="17669">MGDTWRGVETITKTGETDQGVTAGNKWLHFSPEDCFRSLAVSEREFIMAGRLLRHTCTSLQLPINNVLARSLPRAMGTLKGHHRCHPSDSLLSGIPTDEEQATGLERHALQALKKGKDPWSILKPKDDKRLVGCLCTYHTYEFVRHELPHCNSHEAQ</sequence>
<accession>A0A673XE91</accession>
<evidence type="ECO:0000313" key="2">
    <source>
        <dbReference type="Proteomes" id="UP000472277"/>
    </source>
</evidence>
<dbReference type="GO" id="GO:0006123">
    <property type="term" value="P:mitochondrial electron transport, cytochrome c to oxygen"/>
    <property type="evidence" value="ECO:0007669"/>
    <property type="project" value="InterPro"/>
</dbReference>
<organism evidence="1 2">
    <name type="scientific">Salmo trutta</name>
    <name type="common">Brown trout</name>
    <dbReference type="NCBI Taxonomy" id="8032"/>
    <lineage>
        <taxon>Eukaryota</taxon>
        <taxon>Metazoa</taxon>
        <taxon>Chordata</taxon>
        <taxon>Craniata</taxon>
        <taxon>Vertebrata</taxon>
        <taxon>Euteleostomi</taxon>
        <taxon>Actinopterygii</taxon>
        <taxon>Neopterygii</taxon>
        <taxon>Teleostei</taxon>
        <taxon>Protacanthopterygii</taxon>
        <taxon>Salmoniformes</taxon>
        <taxon>Salmonidae</taxon>
        <taxon>Salmoninae</taxon>
        <taxon>Salmo</taxon>
    </lineage>
</organism>
<protein>
    <submittedName>
        <fullName evidence="1">Uncharacterized protein</fullName>
    </submittedName>
</protein>
<dbReference type="GO" id="GO:0045277">
    <property type="term" value="C:respiratory chain complex IV"/>
    <property type="evidence" value="ECO:0007669"/>
    <property type="project" value="InterPro"/>
</dbReference>
<dbReference type="AlphaFoldDB" id="A0A673XE91"/>
<dbReference type="Gene3D" id="2.60.11.10">
    <property type="entry name" value="Cytochrome c oxidase, subunit Vb"/>
    <property type="match status" value="1"/>
</dbReference>
<proteinExistence type="predicted"/>
<keyword evidence="2" id="KW-1185">Reference proteome</keyword>
<dbReference type="Ensembl" id="ENSSTUT00000023629.1">
    <property type="protein sequence ID" value="ENSSTUP00000022509.1"/>
    <property type="gene ID" value="ENSSTUG00000009853.1"/>
</dbReference>
<dbReference type="SUPFAM" id="SSF57802">
    <property type="entry name" value="Rubredoxin-like"/>
    <property type="match status" value="1"/>
</dbReference>
<reference evidence="1" key="2">
    <citation type="submission" date="2025-09" db="UniProtKB">
        <authorList>
            <consortium name="Ensembl"/>
        </authorList>
    </citation>
    <scope>IDENTIFICATION</scope>
</reference>
<evidence type="ECO:0000313" key="1">
    <source>
        <dbReference type="Ensembl" id="ENSSTUP00000022509.1"/>
    </source>
</evidence>
<dbReference type="InterPro" id="IPR036972">
    <property type="entry name" value="Cyt_c_oxidase_su5b_sf"/>
</dbReference>